<evidence type="ECO:0000256" key="1">
    <source>
        <dbReference type="ARBA" id="ARBA00001974"/>
    </source>
</evidence>
<dbReference type="Proteomes" id="UP000663881">
    <property type="component" value="Unassembled WGS sequence"/>
</dbReference>
<keyword evidence="3" id="KW-0285">Flavoprotein</keyword>
<comment type="similarity">
    <text evidence="2">Belongs to the GMC oxidoreductase family.</text>
</comment>
<gene>
    <name evidence="7" type="ORF">IZO911_LOCUS17277</name>
    <name evidence="10" type="ORF">KXQ929_LOCUS24168</name>
    <name evidence="9" type="ORF">OKA104_LOCUS19676</name>
    <name evidence="8" type="ORF">VCS650_LOCUS22495</name>
</gene>
<dbReference type="EMBL" id="CAJNON010000254">
    <property type="protein sequence ID" value="CAF1145209.1"/>
    <property type="molecule type" value="Genomic_DNA"/>
</dbReference>
<dbReference type="PANTHER" id="PTHR11552">
    <property type="entry name" value="GLUCOSE-METHANOL-CHOLINE GMC OXIDOREDUCTASE"/>
    <property type="match status" value="1"/>
</dbReference>
<accession>A0A819CLJ9</accession>
<reference evidence="9" key="1">
    <citation type="submission" date="2021-02" db="EMBL/GenBank/DDBJ databases">
        <authorList>
            <person name="Nowell W R."/>
        </authorList>
    </citation>
    <scope>NUCLEOTIDE SEQUENCE</scope>
</reference>
<name>A0A819CLJ9_9BILA</name>
<evidence type="ECO:0000313" key="10">
    <source>
        <dbReference type="EMBL" id="CAF3925787.1"/>
    </source>
</evidence>
<evidence type="ECO:0000259" key="5">
    <source>
        <dbReference type="Pfam" id="PF00732"/>
    </source>
</evidence>
<keyword evidence="4" id="KW-0274">FAD</keyword>
<evidence type="ECO:0000313" key="8">
    <source>
        <dbReference type="EMBL" id="CAF1145209.1"/>
    </source>
</evidence>
<dbReference type="InterPro" id="IPR007867">
    <property type="entry name" value="GMC_OxRtase_C"/>
</dbReference>
<evidence type="ECO:0000313" key="9">
    <source>
        <dbReference type="EMBL" id="CAF3820985.1"/>
    </source>
</evidence>
<sequence length="477" mass="53536">MSQTSIDDKIPAPVSNGIIYDYTVFGSDSADAVLANRLSKQKDKQVLLIEADGTVTTDTIHMPTEGQYARGDPHDYDSWELEEWSFNKLLPYFKNLERADINSIPENEKFCNHDQKKGMMDVTVLEESNKLNRLFIKSCEKNGFHQTKDYNADESLNGCVSISQISTKHGKRCSTASGYLLSAIKRNNFHILTNAHTCRVLFNEEKQTTGVIVRRDSSPDKEEFIKGKEVILSAGAIGSPRSTCKISTLENLQRWSTEGKDSLVSNMIESHAKTQVSDTQLHFGRVAVDAELMKNFNFNPKIYEQYLNSYLSDGEQLTVICFPTLLHPKSTGEITLASRDPFIHPIINPNYLQNQEDVQTLVEACKLVDKICHNEPLNNTIRSLAKEMNGTETIDDEDKFWESYVRKYTVTAYHPVGTCKMGKQQDEMTVVTSDTKVKGVTGLRVIDASIMPSIISSNTNIPTIAIAERAADLIKNI</sequence>
<feature type="domain" description="Glucose-methanol-choline oxidoreductase C-terminal" evidence="6">
    <location>
        <begin position="328"/>
        <end position="467"/>
    </location>
</feature>
<dbReference type="EMBL" id="CAJNOE010000160">
    <property type="protein sequence ID" value="CAF0994250.1"/>
    <property type="molecule type" value="Genomic_DNA"/>
</dbReference>
<comment type="caution">
    <text evidence="9">The sequence shown here is derived from an EMBL/GenBank/DDBJ whole genome shotgun (WGS) entry which is preliminary data.</text>
</comment>
<dbReference type="SUPFAM" id="SSF51905">
    <property type="entry name" value="FAD/NAD(P)-binding domain"/>
    <property type="match status" value="1"/>
</dbReference>
<dbReference type="InterPro" id="IPR012132">
    <property type="entry name" value="GMC_OxRdtase"/>
</dbReference>
<dbReference type="AlphaFoldDB" id="A0A819CLJ9"/>
<dbReference type="Pfam" id="PF05199">
    <property type="entry name" value="GMC_oxred_C"/>
    <property type="match status" value="1"/>
</dbReference>
<dbReference type="OrthoDB" id="269227at2759"/>
<dbReference type="EMBL" id="CAJOBB010001981">
    <property type="protein sequence ID" value="CAF3925787.1"/>
    <property type="molecule type" value="Genomic_DNA"/>
</dbReference>
<dbReference type="PIRSF" id="PIRSF000137">
    <property type="entry name" value="Alcohol_oxidase"/>
    <property type="match status" value="1"/>
</dbReference>
<dbReference type="Proteomes" id="UP000663860">
    <property type="component" value="Unassembled WGS sequence"/>
</dbReference>
<dbReference type="Gene3D" id="3.30.410.40">
    <property type="match status" value="1"/>
</dbReference>
<dbReference type="InterPro" id="IPR000172">
    <property type="entry name" value="GMC_OxRdtase_N"/>
</dbReference>
<evidence type="ECO:0000313" key="7">
    <source>
        <dbReference type="EMBL" id="CAF0994250.1"/>
    </source>
</evidence>
<evidence type="ECO:0000256" key="4">
    <source>
        <dbReference type="ARBA" id="ARBA00022827"/>
    </source>
</evidence>
<dbReference type="SUPFAM" id="SSF54373">
    <property type="entry name" value="FAD-linked reductases, C-terminal domain"/>
    <property type="match status" value="1"/>
</dbReference>
<dbReference type="PANTHER" id="PTHR11552:SF147">
    <property type="entry name" value="CHOLINE DEHYDROGENASE, MITOCHONDRIAL"/>
    <property type="match status" value="1"/>
</dbReference>
<dbReference type="GO" id="GO:0050660">
    <property type="term" value="F:flavin adenine dinucleotide binding"/>
    <property type="evidence" value="ECO:0007669"/>
    <property type="project" value="InterPro"/>
</dbReference>
<dbReference type="EMBL" id="CAJOAY010001278">
    <property type="protein sequence ID" value="CAF3820985.1"/>
    <property type="molecule type" value="Genomic_DNA"/>
</dbReference>
<evidence type="ECO:0000259" key="6">
    <source>
        <dbReference type="Pfam" id="PF05199"/>
    </source>
</evidence>
<dbReference type="GO" id="GO:0016614">
    <property type="term" value="F:oxidoreductase activity, acting on CH-OH group of donors"/>
    <property type="evidence" value="ECO:0007669"/>
    <property type="project" value="InterPro"/>
</dbReference>
<organism evidence="9 11">
    <name type="scientific">Adineta steineri</name>
    <dbReference type="NCBI Taxonomy" id="433720"/>
    <lineage>
        <taxon>Eukaryota</taxon>
        <taxon>Metazoa</taxon>
        <taxon>Spiralia</taxon>
        <taxon>Gnathifera</taxon>
        <taxon>Rotifera</taxon>
        <taxon>Eurotatoria</taxon>
        <taxon>Bdelloidea</taxon>
        <taxon>Adinetida</taxon>
        <taxon>Adinetidae</taxon>
        <taxon>Adineta</taxon>
    </lineage>
</organism>
<dbReference type="Proteomes" id="UP000663891">
    <property type="component" value="Unassembled WGS sequence"/>
</dbReference>
<evidence type="ECO:0000256" key="3">
    <source>
        <dbReference type="ARBA" id="ARBA00022630"/>
    </source>
</evidence>
<evidence type="ECO:0000256" key="2">
    <source>
        <dbReference type="ARBA" id="ARBA00010790"/>
    </source>
</evidence>
<protein>
    <submittedName>
        <fullName evidence="9">Uncharacterized protein</fullName>
    </submittedName>
</protein>
<dbReference type="Gene3D" id="3.50.50.60">
    <property type="entry name" value="FAD/NAD(P)-binding domain"/>
    <property type="match status" value="3"/>
</dbReference>
<dbReference type="InterPro" id="IPR036188">
    <property type="entry name" value="FAD/NAD-bd_sf"/>
</dbReference>
<comment type="cofactor">
    <cofactor evidence="1">
        <name>FAD</name>
        <dbReference type="ChEBI" id="CHEBI:57692"/>
    </cofactor>
</comment>
<dbReference type="Proteomes" id="UP000663868">
    <property type="component" value="Unassembled WGS sequence"/>
</dbReference>
<dbReference type="Pfam" id="PF00732">
    <property type="entry name" value="GMC_oxred_N"/>
    <property type="match status" value="1"/>
</dbReference>
<proteinExistence type="inferred from homology"/>
<feature type="domain" description="Glucose-methanol-choline oxidoreductase N-terminal" evidence="5">
    <location>
        <begin position="67"/>
        <end position="240"/>
    </location>
</feature>
<evidence type="ECO:0000313" key="11">
    <source>
        <dbReference type="Proteomes" id="UP000663881"/>
    </source>
</evidence>